<dbReference type="PROSITE" id="PS00237">
    <property type="entry name" value="G_PROTEIN_RECEP_F1_1"/>
    <property type="match status" value="1"/>
</dbReference>
<dbReference type="AlphaFoldDB" id="A0AAD9NN26"/>
<evidence type="ECO:0000313" key="12">
    <source>
        <dbReference type="EMBL" id="KAK2176065.1"/>
    </source>
</evidence>
<dbReference type="PRINTS" id="PR00237">
    <property type="entry name" value="GPCRRHODOPSN"/>
</dbReference>
<comment type="similarity">
    <text evidence="8">Belongs to the G-protein coupled receptor 1 family.</text>
</comment>
<keyword evidence="13" id="KW-1185">Reference proteome</keyword>
<evidence type="ECO:0000256" key="9">
    <source>
        <dbReference type="SAM" id="MobiDB-lite"/>
    </source>
</evidence>
<dbReference type="PANTHER" id="PTHR45695:SF9">
    <property type="entry name" value="LEUCOKININ RECEPTOR"/>
    <property type="match status" value="1"/>
</dbReference>
<feature type="transmembrane region" description="Helical" evidence="10">
    <location>
        <begin position="91"/>
        <end position="115"/>
    </location>
</feature>
<gene>
    <name evidence="12" type="ORF">NP493_685g01030</name>
</gene>
<keyword evidence="2 8" id="KW-0812">Transmembrane</keyword>
<dbReference type="InterPro" id="IPR017452">
    <property type="entry name" value="GPCR_Rhodpsn_7TM"/>
</dbReference>
<evidence type="ECO:0000256" key="7">
    <source>
        <dbReference type="ARBA" id="ARBA00023224"/>
    </source>
</evidence>
<evidence type="ECO:0000256" key="2">
    <source>
        <dbReference type="ARBA" id="ARBA00022692"/>
    </source>
</evidence>
<evidence type="ECO:0000256" key="10">
    <source>
        <dbReference type="SAM" id="Phobius"/>
    </source>
</evidence>
<comment type="caution">
    <text evidence="12">The sequence shown here is derived from an EMBL/GenBank/DDBJ whole genome shotgun (WGS) entry which is preliminary data.</text>
</comment>
<evidence type="ECO:0000256" key="5">
    <source>
        <dbReference type="ARBA" id="ARBA00023136"/>
    </source>
</evidence>
<reference evidence="12" key="1">
    <citation type="journal article" date="2023" name="Mol. Biol. Evol.">
        <title>Third-Generation Sequencing Reveals the Adaptive Role of the Epigenome in Three Deep-Sea Polychaetes.</title>
        <authorList>
            <person name="Perez M."/>
            <person name="Aroh O."/>
            <person name="Sun Y."/>
            <person name="Lan Y."/>
            <person name="Juniper S.K."/>
            <person name="Young C.R."/>
            <person name="Angers B."/>
            <person name="Qian P.Y."/>
        </authorList>
    </citation>
    <scope>NUCLEOTIDE SEQUENCE</scope>
    <source>
        <strain evidence="12">R07B-5</strain>
    </source>
</reference>
<protein>
    <recommendedName>
        <fullName evidence="11">G-protein coupled receptors family 1 profile domain-containing protein</fullName>
    </recommendedName>
</protein>
<keyword evidence="3 10" id="KW-1133">Transmembrane helix</keyword>
<evidence type="ECO:0000256" key="3">
    <source>
        <dbReference type="ARBA" id="ARBA00022989"/>
    </source>
</evidence>
<dbReference type="PROSITE" id="PS50262">
    <property type="entry name" value="G_PROTEIN_RECEP_F1_2"/>
    <property type="match status" value="1"/>
</dbReference>
<keyword evidence="5 10" id="KW-0472">Membrane</keyword>
<comment type="subcellular location">
    <subcellularLocation>
        <location evidence="1">Membrane</location>
        <topology evidence="1">Multi-pass membrane protein</topology>
    </subcellularLocation>
</comment>
<organism evidence="12 13">
    <name type="scientific">Ridgeia piscesae</name>
    <name type="common">Tubeworm</name>
    <dbReference type="NCBI Taxonomy" id="27915"/>
    <lineage>
        <taxon>Eukaryota</taxon>
        <taxon>Metazoa</taxon>
        <taxon>Spiralia</taxon>
        <taxon>Lophotrochozoa</taxon>
        <taxon>Annelida</taxon>
        <taxon>Polychaeta</taxon>
        <taxon>Sedentaria</taxon>
        <taxon>Canalipalpata</taxon>
        <taxon>Sabellida</taxon>
        <taxon>Siboglinidae</taxon>
        <taxon>Ridgeia</taxon>
    </lineage>
</organism>
<dbReference type="Pfam" id="PF00001">
    <property type="entry name" value="7tm_1"/>
    <property type="match status" value="1"/>
</dbReference>
<dbReference type="Proteomes" id="UP001209878">
    <property type="component" value="Unassembled WGS sequence"/>
</dbReference>
<keyword evidence="7 8" id="KW-0807">Transducer</keyword>
<sequence length="319" mass="35419">MSLSPGVSIAASVLTIVALSLDRYVAVLHPVKSRSFSTKSHIRNTIFLIWAIACTIMLPLLAVQTVTLEILPSGHAFAYCYENWNSVYGRRIFDCFLFVFIYVIPGSVVIVSYSLTGRHLVVSRTLQRNNSLAGHSSRIMEGRRRVARMLLMLAALFAISWLPYHSTVIYMNFSGSGNGDSSMTVLSFALLLGHWHSAQNPVLYCITNANFWRATVAILKCRTLQKQGMQKTTSMRRGRLAHSWTKSTAGRNGSTDTTVGLVVTSYKETTTTSLVRSDDGNRQTTQNRRTRSGLLRRRGGDKHMVMFTIGEASNSGVIL</sequence>
<evidence type="ECO:0000259" key="11">
    <source>
        <dbReference type="PROSITE" id="PS50262"/>
    </source>
</evidence>
<feature type="transmembrane region" description="Helical" evidence="10">
    <location>
        <begin position="47"/>
        <end position="71"/>
    </location>
</feature>
<feature type="transmembrane region" description="Helical" evidence="10">
    <location>
        <begin position="6"/>
        <end position="26"/>
    </location>
</feature>
<feature type="region of interest" description="Disordered" evidence="9">
    <location>
        <begin position="230"/>
        <end position="252"/>
    </location>
</feature>
<name>A0AAD9NN26_RIDPI</name>
<dbReference type="Gene3D" id="1.20.1070.10">
    <property type="entry name" value="Rhodopsin 7-helix transmembrane proteins"/>
    <property type="match status" value="1"/>
</dbReference>
<evidence type="ECO:0000256" key="8">
    <source>
        <dbReference type="RuleBase" id="RU000688"/>
    </source>
</evidence>
<keyword evidence="4 8" id="KW-0297">G-protein coupled receptor</keyword>
<evidence type="ECO:0000256" key="6">
    <source>
        <dbReference type="ARBA" id="ARBA00023170"/>
    </source>
</evidence>
<dbReference type="EMBL" id="JAODUO010000687">
    <property type="protein sequence ID" value="KAK2176065.1"/>
    <property type="molecule type" value="Genomic_DNA"/>
</dbReference>
<evidence type="ECO:0000256" key="1">
    <source>
        <dbReference type="ARBA" id="ARBA00004141"/>
    </source>
</evidence>
<accession>A0AAD9NN26</accession>
<proteinExistence type="inferred from homology"/>
<feature type="domain" description="G-protein coupled receptors family 1 profile" evidence="11">
    <location>
        <begin position="1"/>
        <end position="204"/>
    </location>
</feature>
<keyword evidence="6 8" id="KW-0675">Receptor</keyword>
<dbReference type="InterPro" id="IPR000276">
    <property type="entry name" value="GPCR_Rhodpsn"/>
</dbReference>
<dbReference type="PANTHER" id="PTHR45695">
    <property type="entry name" value="LEUCOKININ RECEPTOR-RELATED"/>
    <property type="match status" value="1"/>
</dbReference>
<evidence type="ECO:0000256" key="4">
    <source>
        <dbReference type="ARBA" id="ARBA00023040"/>
    </source>
</evidence>
<dbReference type="GO" id="GO:0004930">
    <property type="term" value="F:G protein-coupled receptor activity"/>
    <property type="evidence" value="ECO:0007669"/>
    <property type="project" value="UniProtKB-KW"/>
</dbReference>
<feature type="region of interest" description="Disordered" evidence="9">
    <location>
        <begin position="273"/>
        <end position="292"/>
    </location>
</feature>
<evidence type="ECO:0000313" key="13">
    <source>
        <dbReference type="Proteomes" id="UP001209878"/>
    </source>
</evidence>
<dbReference type="SUPFAM" id="SSF81321">
    <property type="entry name" value="Family A G protein-coupled receptor-like"/>
    <property type="match status" value="1"/>
</dbReference>
<dbReference type="GO" id="GO:0005886">
    <property type="term" value="C:plasma membrane"/>
    <property type="evidence" value="ECO:0007669"/>
    <property type="project" value="TreeGrafter"/>
</dbReference>
<feature type="transmembrane region" description="Helical" evidence="10">
    <location>
        <begin position="146"/>
        <end position="164"/>
    </location>
</feature>